<sequence>MSVSFSGVSSTPSSGTPQSTSLTAKPAAQTNSAVQQFLEYANMTPAQRMFASMLNKLGLTQDQFNAMSPADQQKVEQKIQQMIKQQVQDSSDKRTGMITDISA</sequence>
<proteinExistence type="predicted"/>
<reference evidence="3" key="1">
    <citation type="submission" date="2016-10" db="EMBL/GenBank/DDBJ databases">
        <authorList>
            <person name="Varghese N."/>
            <person name="Submissions S."/>
        </authorList>
    </citation>
    <scope>NUCLEOTIDE SEQUENCE [LARGE SCALE GENOMIC DNA]</scope>
    <source>
        <strain evidence="3">GAS369</strain>
    </source>
</reference>
<keyword evidence="3" id="KW-1185">Reference proteome</keyword>
<protein>
    <submittedName>
        <fullName evidence="2">Uncharacterized protein</fullName>
    </submittedName>
</protein>
<evidence type="ECO:0000256" key="1">
    <source>
        <dbReference type="SAM" id="MobiDB-lite"/>
    </source>
</evidence>
<accession>A0A1H1M8H0</accession>
<dbReference type="Proteomes" id="UP000243904">
    <property type="component" value="Chromosome I"/>
</dbReference>
<feature type="compositionally biased region" description="Low complexity" evidence="1">
    <location>
        <begin position="1"/>
        <end position="21"/>
    </location>
</feature>
<gene>
    <name evidence="2" type="ORF">SAMN05444158_0129</name>
</gene>
<evidence type="ECO:0000313" key="3">
    <source>
        <dbReference type="Proteomes" id="UP000243904"/>
    </source>
</evidence>
<evidence type="ECO:0000313" key="2">
    <source>
        <dbReference type="EMBL" id="SDR82917.1"/>
    </source>
</evidence>
<feature type="region of interest" description="Disordered" evidence="1">
    <location>
        <begin position="84"/>
        <end position="103"/>
    </location>
</feature>
<feature type="region of interest" description="Disordered" evidence="1">
    <location>
        <begin position="1"/>
        <end position="28"/>
    </location>
</feature>
<dbReference type="EMBL" id="LT629750">
    <property type="protein sequence ID" value="SDR82917.1"/>
    <property type="molecule type" value="Genomic_DNA"/>
</dbReference>
<dbReference type="RefSeq" id="WP_100387008.1">
    <property type="nucleotide sequence ID" value="NZ_LT629750.1"/>
</dbReference>
<organism evidence="2 3">
    <name type="scientific">Bradyrhizobium canariense</name>
    <dbReference type="NCBI Taxonomy" id="255045"/>
    <lineage>
        <taxon>Bacteria</taxon>
        <taxon>Pseudomonadati</taxon>
        <taxon>Pseudomonadota</taxon>
        <taxon>Alphaproteobacteria</taxon>
        <taxon>Hyphomicrobiales</taxon>
        <taxon>Nitrobacteraceae</taxon>
        <taxon>Bradyrhizobium</taxon>
    </lineage>
</organism>
<name>A0A1H1M8H0_9BRAD</name>
<dbReference type="AlphaFoldDB" id="A0A1H1M8H0"/>